<dbReference type="InterPro" id="IPR036691">
    <property type="entry name" value="Endo/exonu/phosph_ase_sf"/>
</dbReference>
<evidence type="ECO:0000259" key="2">
    <source>
        <dbReference type="Pfam" id="PF03372"/>
    </source>
</evidence>
<dbReference type="GO" id="GO:0006506">
    <property type="term" value="P:GPI anchor biosynthetic process"/>
    <property type="evidence" value="ECO:0007669"/>
    <property type="project" value="TreeGrafter"/>
</dbReference>
<evidence type="ECO:0000313" key="4">
    <source>
        <dbReference type="Proteomes" id="UP001420932"/>
    </source>
</evidence>
<feature type="compositionally biased region" description="Acidic residues" evidence="1">
    <location>
        <begin position="202"/>
        <end position="213"/>
    </location>
</feature>
<dbReference type="AlphaFoldDB" id="A0AAP0HJ32"/>
<accession>A0AAP0HJ32</accession>
<feature type="region of interest" description="Disordered" evidence="1">
    <location>
        <begin position="501"/>
        <end position="545"/>
    </location>
</feature>
<dbReference type="GO" id="GO:0003824">
    <property type="term" value="F:catalytic activity"/>
    <property type="evidence" value="ECO:0007669"/>
    <property type="project" value="InterPro"/>
</dbReference>
<reference evidence="3 4" key="1">
    <citation type="submission" date="2024-01" db="EMBL/GenBank/DDBJ databases">
        <title>Genome assemblies of Stephania.</title>
        <authorList>
            <person name="Yang L."/>
        </authorList>
    </citation>
    <scope>NUCLEOTIDE SEQUENCE [LARGE SCALE GENOMIC DNA]</scope>
    <source>
        <strain evidence="3">YNDBR</strain>
        <tissue evidence="3">Leaf</tissue>
    </source>
</reference>
<feature type="compositionally biased region" description="Basic residues" evidence="1">
    <location>
        <begin position="514"/>
        <end position="525"/>
    </location>
</feature>
<feature type="region of interest" description="Disordered" evidence="1">
    <location>
        <begin position="196"/>
        <end position="243"/>
    </location>
</feature>
<sequence length="545" mass="61718">MKSKTHESAPDQPVSCNSHFSAMLTVLANKFRRLCSKLRWSVRRSPRPKIIIRRFGKADFNRGQGKEEVNKHGHSSSTNNGLVRPIRVATFNAAMFSMAPAVPIVDKYVGYGNGGGRNDVGDDEKLKLRHSMEFDIRAKYVRDRPKSILKQQSPLHPNSASDSDDNLIMKQHNFGKSKLRVSINLPVNEISLERSRQLSFREDDDDDDDDDDDEKQRPLSKNIGSRHMKGKAPMRSISLRLPNNSKSTSFSTVDTYSLRSHKTVLEVLREVDADILALQDVKAEEEKGMKPLSDLAKALGMKYVFAESWAPEYGNAVLSKWPIKQWKVQKIFDDTDFRNVLKATIDVPQAGDVNFYCTHLDHLDENWRMKQVNAIIQSSDGPHILAGGLNTLDETDYSAERWTDIIKYYEEIGKPVPRAEVMRFLKGKQYVDAKDFTGECESVVIIAKGQNVQGTCKYGTRVDYILASPNSPYKFVPGSYSVVSSKGTSDHHVVKVDIIRGSDSDQENNVRRQRDMKKKKKKRQQPKVIKITNPSSSKGLWKINS</sequence>
<dbReference type="PANTHER" id="PTHR14859">
    <property type="entry name" value="CALCOFLUOR WHITE HYPERSENSITIVE PROTEIN PRECURSOR"/>
    <property type="match status" value="1"/>
</dbReference>
<dbReference type="Gene3D" id="3.60.10.10">
    <property type="entry name" value="Endonuclease/exonuclease/phosphatase"/>
    <property type="match status" value="1"/>
</dbReference>
<evidence type="ECO:0000256" key="1">
    <source>
        <dbReference type="SAM" id="MobiDB-lite"/>
    </source>
</evidence>
<dbReference type="PANTHER" id="PTHR14859:SF0">
    <property type="entry name" value="ENDONUCLEASE_EXONUCLEASE_PHOSPHATASE FAMILY PROTEIN, EXPRESSED"/>
    <property type="match status" value="1"/>
</dbReference>
<comment type="caution">
    <text evidence="3">The sequence shown here is derived from an EMBL/GenBank/DDBJ whole genome shotgun (WGS) entry which is preliminary data.</text>
</comment>
<proteinExistence type="predicted"/>
<feature type="compositionally biased region" description="Polar residues" evidence="1">
    <location>
        <begin position="149"/>
        <end position="161"/>
    </location>
</feature>
<dbReference type="GO" id="GO:0005783">
    <property type="term" value="C:endoplasmic reticulum"/>
    <property type="evidence" value="ECO:0007669"/>
    <property type="project" value="TreeGrafter"/>
</dbReference>
<dbReference type="EMBL" id="JBBNAF010000013">
    <property type="protein sequence ID" value="KAK9086637.1"/>
    <property type="molecule type" value="Genomic_DNA"/>
</dbReference>
<feature type="compositionally biased region" description="Polar residues" evidence="1">
    <location>
        <begin position="532"/>
        <end position="545"/>
    </location>
</feature>
<dbReference type="InterPro" id="IPR005135">
    <property type="entry name" value="Endo/exonuclease/phosphatase"/>
</dbReference>
<dbReference type="FunFam" id="3.60.10.10:FF:000045">
    <property type="entry name" value="Endonuclease/exonuclease/phosphatase family protein"/>
    <property type="match status" value="1"/>
</dbReference>
<dbReference type="SUPFAM" id="SSF56219">
    <property type="entry name" value="DNase I-like"/>
    <property type="match status" value="1"/>
</dbReference>
<organism evidence="3 4">
    <name type="scientific">Stephania yunnanensis</name>
    <dbReference type="NCBI Taxonomy" id="152371"/>
    <lineage>
        <taxon>Eukaryota</taxon>
        <taxon>Viridiplantae</taxon>
        <taxon>Streptophyta</taxon>
        <taxon>Embryophyta</taxon>
        <taxon>Tracheophyta</taxon>
        <taxon>Spermatophyta</taxon>
        <taxon>Magnoliopsida</taxon>
        <taxon>Ranunculales</taxon>
        <taxon>Menispermaceae</taxon>
        <taxon>Menispermoideae</taxon>
        <taxon>Cissampelideae</taxon>
        <taxon>Stephania</taxon>
    </lineage>
</organism>
<protein>
    <recommendedName>
        <fullName evidence="2">Endonuclease/exonuclease/phosphatase domain-containing protein</fullName>
    </recommendedName>
</protein>
<keyword evidence="4" id="KW-1185">Reference proteome</keyword>
<gene>
    <name evidence="3" type="ORF">Syun_029031</name>
</gene>
<name>A0AAP0HJ32_9MAGN</name>
<dbReference type="Proteomes" id="UP001420932">
    <property type="component" value="Unassembled WGS sequence"/>
</dbReference>
<feature type="region of interest" description="Disordered" evidence="1">
    <location>
        <begin position="62"/>
        <end position="81"/>
    </location>
</feature>
<feature type="compositionally biased region" description="Basic and acidic residues" evidence="1">
    <location>
        <begin position="62"/>
        <end position="71"/>
    </location>
</feature>
<evidence type="ECO:0000313" key="3">
    <source>
        <dbReference type="EMBL" id="KAK9086637.1"/>
    </source>
</evidence>
<dbReference type="Pfam" id="PF03372">
    <property type="entry name" value="Exo_endo_phos"/>
    <property type="match status" value="1"/>
</dbReference>
<feature type="region of interest" description="Disordered" evidence="1">
    <location>
        <begin position="146"/>
        <end position="166"/>
    </location>
</feature>
<dbReference type="InterPro" id="IPR051916">
    <property type="entry name" value="GPI-anchor_lipid_remodeler"/>
</dbReference>
<dbReference type="GO" id="GO:0016020">
    <property type="term" value="C:membrane"/>
    <property type="evidence" value="ECO:0007669"/>
    <property type="project" value="GOC"/>
</dbReference>
<feature type="domain" description="Endonuclease/exonuclease/phosphatase" evidence="2">
    <location>
        <begin position="260"/>
        <end position="491"/>
    </location>
</feature>
<feature type="compositionally biased region" description="Basic and acidic residues" evidence="1">
    <location>
        <begin position="501"/>
        <end position="513"/>
    </location>
</feature>